<dbReference type="EMBL" id="JANAVB010021796">
    <property type="protein sequence ID" value="KAJ6825148.1"/>
    <property type="molecule type" value="Genomic_DNA"/>
</dbReference>
<gene>
    <name evidence="1" type="ORF">M6B38_378785</name>
</gene>
<keyword evidence="2" id="KW-1185">Reference proteome</keyword>
<sequence length="150" mass="17089">MIDPTQCFTIASARVISVQLLSLPFGRFTLEPVTRRQSFVFVSTAVRVLVVIDTSGEPIDFVFTLLCFSELWLRDPKRILTRNLFVYLLVSYNGWHQSAFENCGSVLDLVELFQVLCHLSFAFELITSSLLSRVCWPGLLRCWLCPCVCS</sequence>
<dbReference type="Proteomes" id="UP001140949">
    <property type="component" value="Unassembled WGS sequence"/>
</dbReference>
<accession>A0AAX6GAA1</accession>
<proteinExistence type="predicted"/>
<dbReference type="AlphaFoldDB" id="A0AAX6GAA1"/>
<organism evidence="1 2">
    <name type="scientific">Iris pallida</name>
    <name type="common">Sweet iris</name>
    <dbReference type="NCBI Taxonomy" id="29817"/>
    <lineage>
        <taxon>Eukaryota</taxon>
        <taxon>Viridiplantae</taxon>
        <taxon>Streptophyta</taxon>
        <taxon>Embryophyta</taxon>
        <taxon>Tracheophyta</taxon>
        <taxon>Spermatophyta</taxon>
        <taxon>Magnoliopsida</taxon>
        <taxon>Liliopsida</taxon>
        <taxon>Asparagales</taxon>
        <taxon>Iridaceae</taxon>
        <taxon>Iridoideae</taxon>
        <taxon>Irideae</taxon>
        <taxon>Iris</taxon>
    </lineage>
</organism>
<protein>
    <submittedName>
        <fullName evidence="1">Uncharacterized protein</fullName>
    </submittedName>
</protein>
<reference evidence="1" key="2">
    <citation type="submission" date="2023-04" db="EMBL/GenBank/DDBJ databases">
        <authorList>
            <person name="Bruccoleri R.E."/>
            <person name="Oakeley E.J."/>
            <person name="Faust A.-M."/>
            <person name="Dessus-Babus S."/>
            <person name="Altorfer M."/>
            <person name="Burckhardt D."/>
            <person name="Oertli M."/>
            <person name="Naumann U."/>
            <person name="Petersen F."/>
            <person name="Wong J."/>
        </authorList>
    </citation>
    <scope>NUCLEOTIDE SEQUENCE</scope>
    <source>
        <strain evidence="1">GSM-AAB239-AS_SAM_17_03QT</strain>
        <tissue evidence="1">Leaf</tissue>
    </source>
</reference>
<name>A0AAX6GAA1_IRIPA</name>
<reference evidence="1" key="1">
    <citation type="journal article" date="2023" name="GigaByte">
        <title>Genome assembly of the bearded iris, Iris pallida Lam.</title>
        <authorList>
            <person name="Bruccoleri R.E."/>
            <person name="Oakeley E.J."/>
            <person name="Faust A.M.E."/>
            <person name="Altorfer M."/>
            <person name="Dessus-Babus S."/>
            <person name="Burckhardt D."/>
            <person name="Oertli M."/>
            <person name="Naumann U."/>
            <person name="Petersen F."/>
            <person name="Wong J."/>
        </authorList>
    </citation>
    <scope>NUCLEOTIDE SEQUENCE</scope>
    <source>
        <strain evidence="1">GSM-AAB239-AS_SAM_17_03QT</strain>
    </source>
</reference>
<comment type="caution">
    <text evidence="1">The sequence shown here is derived from an EMBL/GenBank/DDBJ whole genome shotgun (WGS) entry which is preliminary data.</text>
</comment>
<evidence type="ECO:0000313" key="1">
    <source>
        <dbReference type="EMBL" id="KAJ6825148.1"/>
    </source>
</evidence>
<evidence type="ECO:0000313" key="2">
    <source>
        <dbReference type="Proteomes" id="UP001140949"/>
    </source>
</evidence>